<dbReference type="OrthoDB" id="666972at2759"/>
<evidence type="ECO:0000313" key="4">
    <source>
        <dbReference type="Proteomes" id="UP000729402"/>
    </source>
</evidence>
<proteinExistence type="predicted"/>
<feature type="chain" id="PRO_5035151045" evidence="2">
    <location>
        <begin position="19"/>
        <end position="155"/>
    </location>
</feature>
<dbReference type="EMBL" id="JAAALK010000283">
    <property type="protein sequence ID" value="KAG8072415.1"/>
    <property type="molecule type" value="Genomic_DNA"/>
</dbReference>
<organism evidence="3 4">
    <name type="scientific">Zizania palustris</name>
    <name type="common">Northern wild rice</name>
    <dbReference type="NCBI Taxonomy" id="103762"/>
    <lineage>
        <taxon>Eukaryota</taxon>
        <taxon>Viridiplantae</taxon>
        <taxon>Streptophyta</taxon>
        <taxon>Embryophyta</taxon>
        <taxon>Tracheophyta</taxon>
        <taxon>Spermatophyta</taxon>
        <taxon>Magnoliopsida</taxon>
        <taxon>Liliopsida</taxon>
        <taxon>Poales</taxon>
        <taxon>Poaceae</taxon>
        <taxon>BOP clade</taxon>
        <taxon>Oryzoideae</taxon>
        <taxon>Oryzeae</taxon>
        <taxon>Zizaniinae</taxon>
        <taxon>Zizania</taxon>
    </lineage>
</organism>
<dbReference type="Proteomes" id="UP000729402">
    <property type="component" value="Unassembled WGS sequence"/>
</dbReference>
<evidence type="ECO:0000313" key="3">
    <source>
        <dbReference type="EMBL" id="KAG8072415.1"/>
    </source>
</evidence>
<feature type="compositionally biased region" description="Low complexity" evidence="1">
    <location>
        <begin position="28"/>
        <end position="37"/>
    </location>
</feature>
<gene>
    <name evidence="3" type="ORF">GUJ93_ZPchr0006g41923</name>
</gene>
<reference evidence="3" key="2">
    <citation type="submission" date="2021-02" db="EMBL/GenBank/DDBJ databases">
        <authorList>
            <person name="Kimball J.A."/>
            <person name="Haas M.W."/>
            <person name="Macchietto M."/>
            <person name="Kono T."/>
            <person name="Duquette J."/>
            <person name="Shao M."/>
        </authorList>
    </citation>
    <scope>NUCLEOTIDE SEQUENCE</scope>
    <source>
        <tissue evidence="3">Fresh leaf tissue</tissue>
    </source>
</reference>
<sequence>MGGSIKRLLSLLLRGAVAGQWRAEGQEQDAATATETAASERGQVRRALARMRGAQQRGSELQEASEGDRHWQHGRTQSPPQGPVHGKNAELWSHFPVPKLRRHRRHRSTAAAAAAAAVVHRTTDRWAPACHPRSVDAEHITNLFRDDNPNACSLM</sequence>
<evidence type="ECO:0000256" key="1">
    <source>
        <dbReference type="SAM" id="MobiDB-lite"/>
    </source>
</evidence>
<dbReference type="AlphaFoldDB" id="A0A8J5T1Z9"/>
<evidence type="ECO:0000256" key="2">
    <source>
        <dbReference type="SAM" id="SignalP"/>
    </source>
</evidence>
<feature type="signal peptide" evidence="2">
    <location>
        <begin position="1"/>
        <end position="18"/>
    </location>
</feature>
<keyword evidence="2" id="KW-0732">Signal</keyword>
<comment type="caution">
    <text evidence="3">The sequence shown here is derived from an EMBL/GenBank/DDBJ whole genome shotgun (WGS) entry which is preliminary data.</text>
</comment>
<accession>A0A8J5T1Z9</accession>
<reference evidence="3" key="1">
    <citation type="journal article" date="2021" name="bioRxiv">
        <title>Whole Genome Assembly and Annotation of Northern Wild Rice, Zizania palustris L., Supports a Whole Genome Duplication in the Zizania Genus.</title>
        <authorList>
            <person name="Haas M."/>
            <person name="Kono T."/>
            <person name="Macchietto M."/>
            <person name="Millas R."/>
            <person name="McGilp L."/>
            <person name="Shao M."/>
            <person name="Duquette J."/>
            <person name="Hirsch C.N."/>
            <person name="Kimball J."/>
        </authorList>
    </citation>
    <scope>NUCLEOTIDE SEQUENCE</scope>
    <source>
        <tissue evidence="3">Fresh leaf tissue</tissue>
    </source>
</reference>
<name>A0A8J5T1Z9_ZIZPA</name>
<keyword evidence="4" id="KW-1185">Reference proteome</keyword>
<protein>
    <submittedName>
        <fullName evidence="3">Uncharacterized protein</fullName>
    </submittedName>
</protein>
<feature type="region of interest" description="Disordered" evidence="1">
    <location>
        <begin position="24"/>
        <end position="88"/>
    </location>
</feature>